<dbReference type="Proteomes" id="UP001209803">
    <property type="component" value="Chromosome"/>
</dbReference>
<dbReference type="EMBL" id="CP120863">
    <property type="protein sequence ID" value="WFE88489.1"/>
    <property type="molecule type" value="Genomic_DNA"/>
</dbReference>
<feature type="domain" description="Solute-binding protein family 5" evidence="6">
    <location>
        <begin position="68"/>
        <end position="442"/>
    </location>
</feature>
<dbReference type="SUPFAM" id="SSF53850">
    <property type="entry name" value="Periplasmic binding protein-like II"/>
    <property type="match status" value="1"/>
</dbReference>
<feature type="chain" id="PRO_5045151233" evidence="5">
    <location>
        <begin position="25"/>
        <end position="527"/>
    </location>
</feature>
<dbReference type="PANTHER" id="PTHR30290:SF9">
    <property type="entry name" value="OLIGOPEPTIDE-BINDING PROTEIN APPA"/>
    <property type="match status" value="1"/>
</dbReference>
<keyword evidence="4 5" id="KW-0732">Signal</keyword>
<sequence length="527" mass="57025">MIKLTAAAAATVSALALFTGAAFAEKLTIGLASEPTSMDPHFHNLGPNNAMSVHLFDRLIAQDEKQRLSPGLAVSWKPIDDLTWEFKLREGVKFHDGSDFNADDVICTMERAPEVPNSPSGYGTYLKGKTFKKIDDYTVHAITEAPYPLMANDISTIPVISDSAGCGAATEDFNAGTAAVGTGPFKFSNYKPGESITLVRNEDYWGDAPVWSEVEFRPIKSGPSRVAALLAGDVDMIAGVPTTDIKTLESKDDIQLSQGVSNRVIYLHMDQFREDSPFVKNNDGGAIKNPLMDQRVRLAISKAINRDAIVERVMEGVALPAGQLLPEGFFGVSDKLQPVAYDPEGAKALLAEAGYGDGFQMTIHGPNDRYINDAKIAEAIGQMLTRIGIKTAVETMPRSVYFGRASRGSPDGLPEFSFILVGWGAGSGEASSPLKSLIHTYDKDKGFGSSNRGRHSNAEIDALIEEALSTVDDEKRQDLLAKSTEMAIEDVAIIPTHFQVNTWAAKKGLKYIPRTDEYTLATGVVKE</sequence>
<evidence type="ECO:0000256" key="3">
    <source>
        <dbReference type="ARBA" id="ARBA00022448"/>
    </source>
</evidence>
<name>A0ABY8F159_9HYPH</name>
<dbReference type="InterPro" id="IPR039424">
    <property type="entry name" value="SBP_5"/>
</dbReference>
<evidence type="ECO:0000256" key="4">
    <source>
        <dbReference type="ARBA" id="ARBA00022729"/>
    </source>
</evidence>
<evidence type="ECO:0000256" key="2">
    <source>
        <dbReference type="ARBA" id="ARBA00005695"/>
    </source>
</evidence>
<gene>
    <name evidence="7" type="ORF">K1718_20320</name>
</gene>
<evidence type="ECO:0000259" key="6">
    <source>
        <dbReference type="Pfam" id="PF00496"/>
    </source>
</evidence>
<dbReference type="PIRSF" id="PIRSF002741">
    <property type="entry name" value="MppA"/>
    <property type="match status" value="1"/>
</dbReference>
<dbReference type="PANTHER" id="PTHR30290">
    <property type="entry name" value="PERIPLASMIC BINDING COMPONENT OF ABC TRANSPORTER"/>
    <property type="match status" value="1"/>
</dbReference>
<dbReference type="PROSITE" id="PS01040">
    <property type="entry name" value="SBP_BACTERIAL_5"/>
    <property type="match status" value="1"/>
</dbReference>
<dbReference type="RefSeq" id="WP_152502689.1">
    <property type="nucleotide sequence ID" value="NZ_CP120863.1"/>
</dbReference>
<dbReference type="Gene3D" id="3.10.105.10">
    <property type="entry name" value="Dipeptide-binding Protein, Domain 3"/>
    <property type="match status" value="1"/>
</dbReference>
<dbReference type="InterPro" id="IPR023765">
    <property type="entry name" value="SBP_5_CS"/>
</dbReference>
<evidence type="ECO:0000313" key="7">
    <source>
        <dbReference type="EMBL" id="WFE88489.1"/>
    </source>
</evidence>
<dbReference type="InterPro" id="IPR030678">
    <property type="entry name" value="Peptide/Ni-bd"/>
</dbReference>
<comment type="subcellular location">
    <subcellularLocation>
        <location evidence="1">Periplasm</location>
    </subcellularLocation>
</comment>
<keyword evidence="8" id="KW-1185">Reference proteome</keyword>
<dbReference type="Pfam" id="PF00496">
    <property type="entry name" value="SBP_bac_5"/>
    <property type="match status" value="1"/>
</dbReference>
<accession>A0ABY8F159</accession>
<organism evidence="7 8">
    <name type="scientific">Roseibium porphyridii</name>
    <dbReference type="NCBI Taxonomy" id="2866279"/>
    <lineage>
        <taxon>Bacteria</taxon>
        <taxon>Pseudomonadati</taxon>
        <taxon>Pseudomonadota</taxon>
        <taxon>Alphaproteobacteria</taxon>
        <taxon>Hyphomicrobiales</taxon>
        <taxon>Stappiaceae</taxon>
        <taxon>Roseibium</taxon>
    </lineage>
</organism>
<dbReference type="InterPro" id="IPR000914">
    <property type="entry name" value="SBP_5_dom"/>
</dbReference>
<comment type="similarity">
    <text evidence="2">Belongs to the bacterial solute-binding protein 5 family.</text>
</comment>
<keyword evidence="3" id="KW-0813">Transport</keyword>
<reference evidence="7 8" key="1">
    <citation type="submission" date="2023-03" db="EMBL/GenBank/DDBJ databases">
        <title>Roseibium porphyridii sp. nov. and Roseibium rhodosorbium sp. nov. isolated from marine algae, Porphyridium cruentum and Rhodosorus marinus, respectively.</title>
        <authorList>
            <person name="Lee M.W."/>
            <person name="Choi B.J."/>
            <person name="Lee J.K."/>
            <person name="Choi D.G."/>
            <person name="Baek J.H."/>
            <person name="Bayburt H."/>
            <person name="Kim J.M."/>
            <person name="Han D.M."/>
            <person name="Kim K.H."/>
            <person name="Jeon C.O."/>
        </authorList>
    </citation>
    <scope>NUCLEOTIDE SEQUENCE [LARGE SCALE GENOMIC DNA]</scope>
    <source>
        <strain evidence="7 8">KMA01</strain>
    </source>
</reference>
<proteinExistence type="inferred from homology"/>
<feature type="signal peptide" evidence="5">
    <location>
        <begin position="1"/>
        <end position="24"/>
    </location>
</feature>
<evidence type="ECO:0000256" key="1">
    <source>
        <dbReference type="ARBA" id="ARBA00004418"/>
    </source>
</evidence>
<protein>
    <submittedName>
        <fullName evidence="7">ABC transporter substrate-binding protein</fullName>
    </submittedName>
</protein>
<dbReference type="CDD" id="cd08498">
    <property type="entry name" value="PBP2_NikA_DppA_OppA_like_2"/>
    <property type="match status" value="1"/>
</dbReference>
<dbReference type="Gene3D" id="3.40.190.10">
    <property type="entry name" value="Periplasmic binding protein-like II"/>
    <property type="match status" value="1"/>
</dbReference>
<evidence type="ECO:0000256" key="5">
    <source>
        <dbReference type="SAM" id="SignalP"/>
    </source>
</evidence>
<evidence type="ECO:0000313" key="8">
    <source>
        <dbReference type="Proteomes" id="UP001209803"/>
    </source>
</evidence>
<dbReference type="Gene3D" id="3.90.76.10">
    <property type="entry name" value="Dipeptide-binding Protein, Domain 1"/>
    <property type="match status" value="1"/>
</dbReference>